<dbReference type="Proteomes" id="UP000663852">
    <property type="component" value="Unassembled WGS sequence"/>
</dbReference>
<feature type="transmembrane region" description="Helical" evidence="1">
    <location>
        <begin position="12"/>
        <end position="31"/>
    </location>
</feature>
<evidence type="ECO:0000313" key="2">
    <source>
        <dbReference type="EMBL" id="CAF1262879.1"/>
    </source>
</evidence>
<organism evidence="2 3">
    <name type="scientific">Adineta ricciae</name>
    <name type="common">Rotifer</name>
    <dbReference type="NCBI Taxonomy" id="249248"/>
    <lineage>
        <taxon>Eukaryota</taxon>
        <taxon>Metazoa</taxon>
        <taxon>Spiralia</taxon>
        <taxon>Gnathifera</taxon>
        <taxon>Rotifera</taxon>
        <taxon>Eurotatoria</taxon>
        <taxon>Bdelloidea</taxon>
        <taxon>Adinetida</taxon>
        <taxon>Adinetidae</taxon>
        <taxon>Adineta</taxon>
    </lineage>
</organism>
<dbReference type="AlphaFoldDB" id="A0A815AY91"/>
<proteinExistence type="predicted"/>
<gene>
    <name evidence="2" type="ORF">EDS130_LOCUS28608</name>
</gene>
<evidence type="ECO:0000313" key="3">
    <source>
        <dbReference type="Proteomes" id="UP000663852"/>
    </source>
</evidence>
<name>A0A815AY91_ADIRI</name>
<dbReference type="EMBL" id="CAJNOJ010000187">
    <property type="protein sequence ID" value="CAF1262879.1"/>
    <property type="molecule type" value="Genomic_DNA"/>
</dbReference>
<dbReference type="OrthoDB" id="9969938at2759"/>
<comment type="caution">
    <text evidence="2">The sequence shown here is derived from an EMBL/GenBank/DDBJ whole genome shotgun (WGS) entry which is preliminary data.</text>
</comment>
<reference evidence="2" key="1">
    <citation type="submission" date="2021-02" db="EMBL/GenBank/DDBJ databases">
        <authorList>
            <person name="Nowell W R."/>
        </authorList>
    </citation>
    <scope>NUCLEOTIDE SEQUENCE</scope>
</reference>
<keyword evidence="1" id="KW-0812">Transmembrane</keyword>
<protein>
    <submittedName>
        <fullName evidence="2">Uncharacterized protein</fullName>
    </submittedName>
</protein>
<sequence length="132" mass="15503">MNDLFRVCKKLNRIVVFVFNNYIWQSYIIAYQFRSSLFSIMSKITLVLFMVCVQIVLINCYSLNHLQGNLWSDFDLEPKDEFLAKLLHTENLFHDDSSASEPFDGRAHGLQKRGRQCLWKVCSWALDKRSSS</sequence>
<accession>A0A815AY91</accession>
<evidence type="ECO:0000256" key="1">
    <source>
        <dbReference type="SAM" id="Phobius"/>
    </source>
</evidence>
<keyword evidence="1" id="KW-1133">Transmembrane helix</keyword>
<feature type="transmembrane region" description="Helical" evidence="1">
    <location>
        <begin position="37"/>
        <end position="61"/>
    </location>
</feature>
<keyword evidence="1" id="KW-0472">Membrane</keyword>